<proteinExistence type="inferred from homology"/>
<dbReference type="RefSeq" id="WP_311989147.1">
    <property type="nucleotide sequence ID" value="NZ_JAFICZ010000001.1"/>
</dbReference>
<evidence type="ECO:0000256" key="2">
    <source>
        <dbReference type="ARBA" id="ARBA00022448"/>
    </source>
</evidence>
<keyword evidence="2" id="KW-0813">Transport</keyword>
<evidence type="ECO:0000256" key="3">
    <source>
        <dbReference type="ARBA" id="ARBA00022741"/>
    </source>
</evidence>
<dbReference type="Pfam" id="PF12399">
    <property type="entry name" value="BCA_ABC_TP_C"/>
    <property type="match status" value="1"/>
</dbReference>
<dbReference type="InterPro" id="IPR003593">
    <property type="entry name" value="AAA+_ATPase"/>
</dbReference>
<dbReference type="GO" id="GO:0016887">
    <property type="term" value="F:ATP hydrolysis activity"/>
    <property type="evidence" value="ECO:0007669"/>
    <property type="project" value="InterPro"/>
</dbReference>
<dbReference type="Gene3D" id="3.40.50.300">
    <property type="entry name" value="P-loop containing nucleotide triphosphate hydrolases"/>
    <property type="match status" value="1"/>
</dbReference>
<dbReference type="Proteomes" id="UP000673383">
    <property type="component" value="Unassembled WGS sequence"/>
</dbReference>
<accession>A0A8I2C616</accession>
<dbReference type="SUPFAM" id="SSF52540">
    <property type="entry name" value="P-loop containing nucleoside triphosphate hydrolases"/>
    <property type="match status" value="1"/>
</dbReference>
<dbReference type="InterPro" id="IPR003439">
    <property type="entry name" value="ABC_transporter-like_ATP-bd"/>
</dbReference>
<dbReference type="InterPro" id="IPR017871">
    <property type="entry name" value="ABC_transporter-like_CS"/>
</dbReference>
<feature type="domain" description="ABC transporter" evidence="6">
    <location>
        <begin position="1"/>
        <end position="227"/>
    </location>
</feature>
<dbReference type="AlphaFoldDB" id="A0A8I2C616"/>
<sequence>MSKRFGAIQALQEVSLNIQPGEAVGLMGVNGAGKSTLLNCICGLMKPDSGAIELDGKDIVGVSPHRVSMMGVGRTFQVPRSFRGLTVLENLIVAPSREADREARADRAHEALKRVKLDRLASNYAWELSGGQQKLLELARLIMIWPNVVLFDEPFAGMHSDLCRMFIDELKEMLQQRVGILLVCHDPGTLYRLSSRIIVMHEGGILAEGSPDQIKADPKVVDAYLGTAH</sequence>
<comment type="function">
    <text evidence="5">Involved in beta-(1--&gt;2)glucan export. Transmembrane domains (TMD) form a pore in the inner membrane and the ATP-binding domain (NBD) is responsible for energy generation.</text>
</comment>
<evidence type="ECO:0000256" key="4">
    <source>
        <dbReference type="ARBA" id="ARBA00022840"/>
    </source>
</evidence>
<comment type="similarity">
    <text evidence="1">Belongs to the ABC transporter superfamily.</text>
</comment>
<evidence type="ECO:0000313" key="8">
    <source>
        <dbReference type="Proteomes" id="UP000673383"/>
    </source>
</evidence>
<evidence type="ECO:0000256" key="5">
    <source>
        <dbReference type="ARBA" id="ARBA00024722"/>
    </source>
</evidence>
<name>A0A8I2C616_BRAEL</name>
<evidence type="ECO:0000256" key="1">
    <source>
        <dbReference type="ARBA" id="ARBA00005417"/>
    </source>
</evidence>
<dbReference type="PANTHER" id="PTHR45772">
    <property type="entry name" value="CONSERVED COMPONENT OF ABC TRANSPORTER FOR NATURAL AMINO ACIDS-RELATED"/>
    <property type="match status" value="1"/>
</dbReference>
<dbReference type="InterPro" id="IPR032823">
    <property type="entry name" value="BCA_ABC_TP_C"/>
</dbReference>
<dbReference type="InterPro" id="IPR051120">
    <property type="entry name" value="ABC_AA/LPS_Transport"/>
</dbReference>
<dbReference type="GO" id="GO:0005524">
    <property type="term" value="F:ATP binding"/>
    <property type="evidence" value="ECO:0007669"/>
    <property type="project" value="UniProtKB-KW"/>
</dbReference>
<dbReference type="InterPro" id="IPR027417">
    <property type="entry name" value="P-loop_NTPase"/>
</dbReference>
<dbReference type="PROSITE" id="PS00211">
    <property type="entry name" value="ABC_TRANSPORTER_1"/>
    <property type="match status" value="1"/>
</dbReference>
<evidence type="ECO:0000259" key="6">
    <source>
        <dbReference type="PROSITE" id="PS50893"/>
    </source>
</evidence>
<dbReference type="PROSITE" id="PS50893">
    <property type="entry name" value="ABC_TRANSPORTER_2"/>
    <property type="match status" value="1"/>
</dbReference>
<dbReference type="Pfam" id="PF00005">
    <property type="entry name" value="ABC_tran"/>
    <property type="match status" value="1"/>
</dbReference>
<dbReference type="CDD" id="cd03219">
    <property type="entry name" value="ABC_Mj1267_LivG_branched"/>
    <property type="match status" value="1"/>
</dbReference>
<dbReference type="EMBL" id="JAFICZ010000001">
    <property type="protein sequence ID" value="MBP1296409.1"/>
    <property type="molecule type" value="Genomic_DNA"/>
</dbReference>
<gene>
    <name evidence="7" type="ORF">JOH49_006162</name>
</gene>
<dbReference type="PANTHER" id="PTHR45772:SF9">
    <property type="entry name" value="CONSERVED COMPONENT OF ABC TRANSPORTER FOR NATURAL AMINO ACIDS"/>
    <property type="match status" value="1"/>
</dbReference>
<dbReference type="SMART" id="SM00382">
    <property type="entry name" value="AAA"/>
    <property type="match status" value="1"/>
</dbReference>
<dbReference type="GO" id="GO:0005886">
    <property type="term" value="C:plasma membrane"/>
    <property type="evidence" value="ECO:0007669"/>
    <property type="project" value="TreeGrafter"/>
</dbReference>
<keyword evidence="3" id="KW-0547">Nucleotide-binding</keyword>
<keyword evidence="4 7" id="KW-0067">ATP-binding</keyword>
<protein>
    <submittedName>
        <fullName evidence="7">Branched-chain amino acid transport system ATP-binding protein</fullName>
    </submittedName>
</protein>
<comment type="caution">
    <text evidence="7">The sequence shown here is derived from an EMBL/GenBank/DDBJ whole genome shotgun (WGS) entry which is preliminary data.</text>
</comment>
<reference evidence="7" key="1">
    <citation type="submission" date="2021-02" db="EMBL/GenBank/DDBJ databases">
        <title>Genomic Encyclopedia of Type Strains, Phase IV (KMG-V): Genome sequencing to study the core and pangenomes of soil and plant-associated prokaryotes.</title>
        <authorList>
            <person name="Whitman W."/>
        </authorList>
    </citation>
    <scope>NUCLEOTIDE SEQUENCE</scope>
    <source>
        <strain evidence="7">USDA 406</strain>
    </source>
</reference>
<evidence type="ECO:0000313" key="7">
    <source>
        <dbReference type="EMBL" id="MBP1296409.1"/>
    </source>
</evidence>
<organism evidence="7 8">
    <name type="scientific">Bradyrhizobium elkanii</name>
    <dbReference type="NCBI Taxonomy" id="29448"/>
    <lineage>
        <taxon>Bacteria</taxon>
        <taxon>Pseudomonadati</taxon>
        <taxon>Pseudomonadota</taxon>
        <taxon>Alphaproteobacteria</taxon>
        <taxon>Hyphomicrobiales</taxon>
        <taxon>Nitrobacteraceae</taxon>
        <taxon>Bradyrhizobium</taxon>
    </lineage>
</organism>